<evidence type="ECO:0000259" key="11">
    <source>
        <dbReference type="Pfam" id="PF22640"/>
    </source>
</evidence>
<dbReference type="EC" id="2.7.7.13" evidence="2"/>
<gene>
    <name evidence="12" type="ORF">SAMN05660235_02500</name>
</gene>
<dbReference type="SUPFAM" id="SSF51182">
    <property type="entry name" value="RmlC-like cupins"/>
    <property type="match status" value="1"/>
</dbReference>
<feature type="domain" description="MannoseP isomerase/GMP-like beta-helix" evidence="11">
    <location>
        <begin position="285"/>
        <end position="337"/>
    </location>
</feature>
<dbReference type="NCBIfam" id="TIGR01479">
    <property type="entry name" value="GMP_PMI"/>
    <property type="match status" value="1"/>
</dbReference>
<dbReference type="FunFam" id="2.60.120.10:FF:000032">
    <property type="entry name" value="Mannose-1-phosphate guanylyltransferase/mannose-6-phosphate isomerase"/>
    <property type="match status" value="1"/>
</dbReference>
<name>A0A1G7NBT7_9FIRM</name>
<comment type="catalytic activity">
    <reaction evidence="7">
        <text>alpha-D-mannose 1-phosphate + GTP + H(+) = GDP-alpha-D-mannose + diphosphate</text>
        <dbReference type="Rhea" id="RHEA:15229"/>
        <dbReference type="ChEBI" id="CHEBI:15378"/>
        <dbReference type="ChEBI" id="CHEBI:33019"/>
        <dbReference type="ChEBI" id="CHEBI:37565"/>
        <dbReference type="ChEBI" id="CHEBI:57527"/>
        <dbReference type="ChEBI" id="CHEBI:58409"/>
        <dbReference type="EC" id="2.7.7.13"/>
    </reaction>
</comment>
<dbReference type="InterPro" id="IPR011051">
    <property type="entry name" value="RmlC_Cupin_sf"/>
</dbReference>
<dbReference type="FunFam" id="3.90.550.10:FF:000046">
    <property type="entry name" value="Mannose-1-phosphate guanylyltransferase (GDP)"/>
    <property type="match status" value="1"/>
</dbReference>
<keyword evidence="3" id="KW-0808">Transferase</keyword>
<dbReference type="Pfam" id="PF01050">
    <property type="entry name" value="MannoseP_isomer"/>
    <property type="match status" value="1"/>
</dbReference>
<dbReference type="InterPro" id="IPR054566">
    <property type="entry name" value="ManC/GMP-like_b-helix"/>
</dbReference>
<organism evidence="12 13">
    <name type="scientific">Sporolituus thermophilus DSM 23256</name>
    <dbReference type="NCBI Taxonomy" id="1123285"/>
    <lineage>
        <taxon>Bacteria</taxon>
        <taxon>Bacillati</taxon>
        <taxon>Bacillota</taxon>
        <taxon>Negativicutes</taxon>
        <taxon>Selenomonadales</taxon>
        <taxon>Sporomusaceae</taxon>
        <taxon>Sporolituus</taxon>
    </lineage>
</organism>
<dbReference type="InterPro" id="IPR029044">
    <property type="entry name" value="Nucleotide-diphossugar_trans"/>
</dbReference>
<dbReference type="Proteomes" id="UP000243333">
    <property type="component" value="Unassembled WGS sequence"/>
</dbReference>
<dbReference type="EMBL" id="FNBU01000023">
    <property type="protein sequence ID" value="SDF71391.1"/>
    <property type="molecule type" value="Genomic_DNA"/>
</dbReference>
<dbReference type="GO" id="GO:0005525">
    <property type="term" value="F:GTP binding"/>
    <property type="evidence" value="ECO:0007669"/>
    <property type="project" value="UniProtKB-KW"/>
</dbReference>
<reference evidence="13" key="1">
    <citation type="submission" date="2016-10" db="EMBL/GenBank/DDBJ databases">
        <authorList>
            <person name="Varghese N."/>
            <person name="Submissions S."/>
        </authorList>
    </citation>
    <scope>NUCLEOTIDE SEQUENCE [LARGE SCALE GENOMIC DNA]</scope>
    <source>
        <strain evidence="13">DSM 23256</strain>
    </source>
</reference>
<dbReference type="InterPro" id="IPR014710">
    <property type="entry name" value="RmlC-like_jellyroll"/>
</dbReference>
<dbReference type="Pfam" id="PF00483">
    <property type="entry name" value="NTP_transferase"/>
    <property type="match status" value="1"/>
</dbReference>
<evidence type="ECO:0000313" key="12">
    <source>
        <dbReference type="EMBL" id="SDF71391.1"/>
    </source>
</evidence>
<dbReference type="GO" id="GO:0009298">
    <property type="term" value="P:GDP-mannose biosynthetic process"/>
    <property type="evidence" value="ECO:0007669"/>
    <property type="project" value="TreeGrafter"/>
</dbReference>
<dbReference type="InterPro" id="IPR005835">
    <property type="entry name" value="NTP_transferase_dom"/>
</dbReference>
<proteinExistence type="inferred from homology"/>
<dbReference type="GO" id="GO:0004475">
    <property type="term" value="F:mannose-1-phosphate guanylyltransferase (GTP) activity"/>
    <property type="evidence" value="ECO:0007669"/>
    <property type="project" value="UniProtKB-EC"/>
</dbReference>
<keyword evidence="12" id="KW-0413">Isomerase</keyword>
<accession>A0A1G7NBT7</accession>
<evidence type="ECO:0000256" key="8">
    <source>
        <dbReference type="RuleBase" id="RU004190"/>
    </source>
</evidence>
<evidence type="ECO:0000259" key="10">
    <source>
        <dbReference type="Pfam" id="PF01050"/>
    </source>
</evidence>
<dbReference type="Gene3D" id="2.60.120.10">
    <property type="entry name" value="Jelly Rolls"/>
    <property type="match status" value="1"/>
</dbReference>
<evidence type="ECO:0000256" key="3">
    <source>
        <dbReference type="ARBA" id="ARBA00022679"/>
    </source>
</evidence>
<dbReference type="CDD" id="cd02213">
    <property type="entry name" value="cupin_PMI_typeII_C"/>
    <property type="match status" value="1"/>
</dbReference>
<dbReference type="AlphaFoldDB" id="A0A1G7NBT7"/>
<dbReference type="RefSeq" id="WP_093691354.1">
    <property type="nucleotide sequence ID" value="NZ_FNBU01000023.1"/>
</dbReference>
<evidence type="ECO:0000259" key="9">
    <source>
        <dbReference type="Pfam" id="PF00483"/>
    </source>
</evidence>
<evidence type="ECO:0000256" key="6">
    <source>
        <dbReference type="ARBA" id="ARBA00023134"/>
    </source>
</evidence>
<dbReference type="SUPFAM" id="SSF53448">
    <property type="entry name" value="Nucleotide-diphospho-sugar transferases"/>
    <property type="match status" value="1"/>
</dbReference>
<sequence>MKVIILAGGGGTRLFPLSRAGFPKQFLKLDGGMSLLALTVKRFLAVARPADIVVVTNKDYVHHVKAELAAAGASDAHVVLEPAARNTAPAIALAARYCLDELGAQPGEVLFVTPSDHIVRPVEVFGRSVRQAAELAAAGRIVTFGVKPDKPETGYGYIQAGAKLGAGFAVDSFKEKPDKATAEKYLAAGNYYWNSGMFAFTVGCLMDELKACQPDIYQLASRPFGEVLADFALMPDISIDYAVAEKSKKVAVIPFTGYWNDIGSWDAIYEVLDKDADGNAVKGDCLALDCSSSLLLGHSRLIAGIGLEDVLVVETDDVILVAKKGESQKVKDLVAELKARGRREAQEHTTVYRPWGSYTVLGEGPGYKMKKIVVNPGQRLSLQMHYHRSEHWIVISGTAKVTIGDTEQMVHENESVFVPQSTKHRLENPGRIPLELIEVQNGKYLEEDDIVRFEDIYGRT</sequence>
<keyword evidence="4" id="KW-0548">Nucleotidyltransferase</keyword>
<evidence type="ECO:0000256" key="7">
    <source>
        <dbReference type="ARBA" id="ARBA00047343"/>
    </source>
</evidence>
<dbReference type="InterPro" id="IPR051161">
    <property type="entry name" value="Mannose-6P_isomerase_type2"/>
</dbReference>
<protein>
    <recommendedName>
        <fullName evidence="2">mannose-1-phosphate guanylyltransferase</fullName>
        <ecNumber evidence="2">2.7.7.13</ecNumber>
    </recommendedName>
</protein>
<dbReference type="GO" id="GO:0000271">
    <property type="term" value="P:polysaccharide biosynthetic process"/>
    <property type="evidence" value="ECO:0007669"/>
    <property type="project" value="InterPro"/>
</dbReference>
<dbReference type="Pfam" id="PF22640">
    <property type="entry name" value="ManC_GMP_beta-helix"/>
    <property type="match status" value="1"/>
</dbReference>
<dbReference type="PANTHER" id="PTHR46390:SF1">
    <property type="entry name" value="MANNOSE-1-PHOSPHATE GUANYLYLTRANSFERASE"/>
    <property type="match status" value="1"/>
</dbReference>
<evidence type="ECO:0000313" key="13">
    <source>
        <dbReference type="Proteomes" id="UP000243333"/>
    </source>
</evidence>
<keyword evidence="5" id="KW-0547">Nucleotide-binding</keyword>
<dbReference type="STRING" id="1123285.SAMN05660235_02500"/>
<feature type="domain" description="Mannose-6-phosphate isomerase type II C-terminal" evidence="10">
    <location>
        <begin position="341"/>
        <end position="455"/>
    </location>
</feature>
<dbReference type="CDD" id="cd02509">
    <property type="entry name" value="GDP-M1P_Guanylyltransferase"/>
    <property type="match status" value="1"/>
</dbReference>
<dbReference type="InterPro" id="IPR006375">
    <property type="entry name" value="Man1P_GuaTrfase/Man6P_Isoase"/>
</dbReference>
<keyword evidence="13" id="KW-1185">Reference proteome</keyword>
<dbReference type="PANTHER" id="PTHR46390">
    <property type="entry name" value="MANNOSE-1-PHOSPHATE GUANYLYLTRANSFERASE"/>
    <property type="match status" value="1"/>
</dbReference>
<dbReference type="Gene3D" id="3.90.550.10">
    <property type="entry name" value="Spore Coat Polysaccharide Biosynthesis Protein SpsA, Chain A"/>
    <property type="match status" value="1"/>
</dbReference>
<keyword evidence="6" id="KW-0342">GTP-binding</keyword>
<evidence type="ECO:0000256" key="4">
    <source>
        <dbReference type="ARBA" id="ARBA00022695"/>
    </source>
</evidence>
<evidence type="ECO:0000256" key="1">
    <source>
        <dbReference type="ARBA" id="ARBA00006115"/>
    </source>
</evidence>
<comment type="similarity">
    <text evidence="1 8">Belongs to the mannose-6-phosphate isomerase type 2 family.</text>
</comment>
<dbReference type="InterPro" id="IPR049577">
    <property type="entry name" value="GMPP_N"/>
</dbReference>
<dbReference type="InterPro" id="IPR001538">
    <property type="entry name" value="Man6P_isomerase-2_C"/>
</dbReference>
<dbReference type="GO" id="GO:0016853">
    <property type="term" value="F:isomerase activity"/>
    <property type="evidence" value="ECO:0007669"/>
    <property type="project" value="UniProtKB-KW"/>
</dbReference>
<dbReference type="OrthoDB" id="9806359at2"/>
<evidence type="ECO:0000256" key="2">
    <source>
        <dbReference type="ARBA" id="ARBA00012387"/>
    </source>
</evidence>
<feature type="domain" description="Nucleotidyl transferase" evidence="9">
    <location>
        <begin position="2"/>
        <end position="276"/>
    </location>
</feature>
<evidence type="ECO:0000256" key="5">
    <source>
        <dbReference type="ARBA" id="ARBA00022741"/>
    </source>
</evidence>